<dbReference type="Gene3D" id="3.30.1330.120">
    <property type="entry name" value="2-methylcitrate dehydratase PrpD"/>
    <property type="match status" value="1"/>
</dbReference>
<evidence type="ECO:0000313" key="6">
    <source>
        <dbReference type="Proteomes" id="UP000820669"/>
    </source>
</evidence>
<feature type="domain" description="MmgE/PrpD C-terminal" evidence="4">
    <location>
        <begin position="345"/>
        <end position="502"/>
    </location>
</feature>
<dbReference type="Pfam" id="PF19305">
    <property type="entry name" value="MmgE_PrpD_C"/>
    <property type="match status" value="1"/>
</dbReference>
<dbReference type="InterPro" id="IPR045337">
    <property type="entry name" value="MmgE_PrpD_C"/>
</dbReference>
<dbReference type="EMBL" id="JAAXLA010000005">
    <property type="protein sequence ID" value="NMH96530.1"/>
    <property type="molecule type" value="Genomic_DNA"/>
</dbReference>
<dbReference type="InterPro" id="IPR042188">
    <property type="entry name" value="MmgE/PrpD_sf_2"/>
</dbReference>
<reference evidence="5 6" key="1">
    <citation type="submission" date="2020-04" db="EMBL/GenBank/DDBJ databases">
        <authorList>
            <person name="Klaysubun C."/>
            <person name="Duangmal K."/>
            <person name="Lipun K."/>
        </authorList>
    </citation>
    <scope>NUCLEOTIDE SEQUENCE [LARGE SCALE GENOMIC DNA]</scope>
    <source>
        <strain evidence="5 6">K10HN5</strain>
    </source>
</reference>
<dbReference type="Proteomes" id="UP000820669">
    <property type="component" value="Unassembled WGS sequence"/>
</dbReference>
<dbReference type="InterPro" id="IPR045336">
    <property type="entry name" value="MmgE_PrpD_N"/>
</dbReference>
<feature type="compositionally biased region" description="Pro residues" evidence="2">
    <location>
        <begin position="63"/>
        <end position="81"/>
    </location>
</feature>
<dbReference type="PANTHER" id="PTHR16943">
    <property type="entry name" value="2-METHYLCITRATE DEHYDRATASE-RELATED"/>
    <property type="match status" value="1"/>
</dbReference>
<evidence type="ECO:0000313" key="5">
    <source>
        <dbReference type="EMBL" id="NMH96530.1"/>
    </source>
</evidence>
<keyword evidence="6" id="KW-1185">Reference proteome</keyword>
<protein>
    <submittedName>
        <fullName evidence="5">MmgE/PrpD family protein</fullName>
    </submittedName>
</protein>
<evidence type="ECO:0000259" key="3">
    <source>
        <dbReference type="Pfam" id="PF03972"/>
    </source>
</evidence>
<name>A0ABX1S4R2_9PSEU</name>
<dbReference type="RefSeq" id="WP_169379918.1">
    <property type="nucleotide sequence ID" value="NZ_JAAXLA010000005.1"/>
</dbReference>
<dbReference type="PANTHER" id="PTHR16943:SF8">
    <property type="entry name" value="2-METHYLCITRATE DEHYDRATASE"/>
    <property type="match status" value="1"/>
</dbReference>
<comment type="caution">
    <text evidence="5">The sequence shown here is derived from an EMBL/GenBank/DDBJ whole genome shotgun (WGS) entry which is preliminary data.</text>
</comment>
<organism evidence="5 6">
    <name type="scientific">Pseudonocardia acidicola</name>
    <dbReference type="NCBI Taxonomy" id="2724939"/>
    <lineage>
        <taxon>Bacteria</taxon>
        <taxon>Bacillati</taxon>
        <taxon>Actinomycetota</taxon>
        <taxon>Actinomycetes</taxon>
        <taxon>Pseudonocardiales</taxon>
        <taxon>Pseudonocardiaceae</taxon>
        <taxon>Pseudonocardia</taxon>
    </lineage>
</organism>
<dbReference type="SUPFAM" id="SSF103378">
    <property type="entry name" value="2-methylcitrate dehydratase PrpD"/>
    <property type="match status" value="1"/>
</dbReference>
<dbReference type="InterPro" id="IPR005656">
    <property type="entry name" value="MmgE_PrpD"/>
</dbReference>
<dbReference type="Gene3D" id="1.10.4100.10">
    <property type="entry name" value="2-methylcitrate dehydratase PrpD"/>
    <property type="match status" value="1"/>
</dbReference>
<sequence length="531" mass="54656">MPRRIRARAGCVPRSASSSTKYPRLLAFGALTARNGAAHSDPCHHTAQLVPYRGIAKGDPMTRPAPAPVHPDEPFPSSPPPTATSALAVQIAALRYDAIGEDARTVAAQCVLDGIGVAIAATAEPAVRILRKTVLSEVADGPATLLGTDLRTTTRDAALVNGTATHALDYDDVSGPMSGHPTVPVLPAVLALGEELATDGKALVTAMVAGIECEVRVGAALGNAHYLRGFHTTATAGTLGAAAAAANMLGLSAEQTCTALGIAATQAAGLKSMFGTMCKPLHAGKAAASGILAAKLAAAGFTAAEDAIAGERGLLATQSDGADLDALTVPFGRPWHVADVLFKFHAACYLTHASIEAALALRAQGLEPAEIESVEVLVTPAHLGVCAIPSPRTGLEGKFSLRFATALALATGRADESRFTDASVADPALVALRDRVRVVTVDDVGRYSGQVTVRSRDGRTWQARDDVGSPRWTRSPAEQLHALEAKFDALVTPMLGEARTAQLLAVLGDLDSLSSVAELTALTAPAPRSHP</sequence>
<evidence type="ECO:0000256" key="1">
    <source>
        <dbReference type="ARBA" id="ARBA00006174"/>
    </source>
</evidence>
<feature type="domain" description="MmgE/PrpD N-terminal" evidence="3">
    <location>
        <begin position="86"/>
        <end position="325"/>
    </location>
</feature>
<dbReference type="InterPro" id="IPR042183">
    <property type="entry name" value="MmgE/PrpD_sf_1"/>
</dbReference>
<proteinExistence type="inferred from homology"/>
<gene>
    <name evidence="5" type="ORF">HF526_04230</name>
</gene>
<evidence type="ECO:0000256" key="2">
    <source>
        <dbReference type="SAM" id="MobiDB-lite"/>
    </source>
</evidence>
<evidence type="ECO:0000259" key="4">
    <source>
        <dbReference type="Pfam" id="PF19305"/>
    </source>
</evidence>
<feature type="region of interest" description="Disordered" evidence="2">
    <location>
        <begin position="59"/>
        <end position="81"/>
    </location>
</feature>
<comment type="similarity">
    <text evidence="1">Belongs to the PrpD family.</text>
</comment>
<dbReference type="InterPro" id="IPR036148">
    <property type="entry name" value="MmgE/PrpD_sf"/>
</dbReference>
<dbReference type="Pfam" id="PF03972">
    <property type="entry name" value="MmgE_PrpD_N"/>
    <property type="match status" value="1"/>
</dbReference>
<accession>A0ABX1S4R2</accession>